<dbReference type="NCBIfam" id="TIGR03177">
    <property type="entry name" value="pilus_cpaB"/>
    <property type="match status" value="1"/>
</dbReference>
<dbReference type="CDD" id="cd11614">
    <property type="entry name" value="SAF_CpaB_FlgA_like"/>
    <property type="match status" value="1"/>
</dbReference>
<keyword evidence="2" id="KW-0472">Membrane</keyword>
<feature type="transmembrane region" description="Helical" evidence="2">
    <location>
        <begin position="21"/>
        <end position="45"/>
    </location>
</feature>
<dbReference type="Pfam" id="PF16976">
    <property type="entry name" value="RcpC"/>
    <property type="match status" value="1"/>
</dbReference>
<dbReference type="SMART" id="SM00858">
    <property type="entry name" value="SAF"/>
    <property type="match status" value="1"/>
</dbReference>
<evidence type="ECO:0000256" key="2">
    <source>
        <dbReference type="SAM" id="Phobius"/>
    </source>
</evidence>
<feature type="region of interest" description="Disordered" evidence="1">
    <location>
        <begin position="268"/>
        <end position="291"/>
    </location>
</feature>
<keyword evidence="2" id="KW-0812">Transmembrane</keyword>
<dbReference type="EMBL" id="AP025592">
    <property type="protein sequence ID" value="BDG08493.1"/>
    <property type="molecule type" value="Genomic_DNA"/>
</dbReference>
<keyword evidence="5" id="KW-1185">Reference proteome</keyword>
<dbReference type="RefSeq" id="WP_248345669.1">
    <property type="nucleotide sequence ID" value="NZ_AP025592.1"/>
</dbReference>
<organism evidence="4 5">
    <name type="scientific">Anaeromyxobacter paludicola</name>
    <dbReference type="NCBI Taxonomy" id="2918171"/>
    <lineage>
        <taxon>Bacteria</taxon>
        <taxon>Pseudomonadati</taxon>
        <taxon>Myxococcota</taxon>
        <taxon>Myxococcia</taxon>
        <taxon>Myxococcales</taxon>
        <taxon>Cystobacterineae</taxon>
        <taxon>Anaeromyxobacteraceae</taxon>
        <taxon>Anaeromyxobacter</taxon>
    </lineage>
</organism>
<reference evidence="5" key="1">
    <citation type="journal article" date="2022" name="Int. J. Syst. Evol. Microbiol.">
        <title>Anaeromyxobacter oryzae sp. nov., Anaeromyxobacter diazotrophicus sp. nov. and Anaeromyxobacter paludicola sp. nov., isolated from paddy soils.</title>
        <authorList>
            <person name="Itoh H."/>
            <person name="Xu Z."/>
            <person name="Mise K."/>
            <person name="Masuda Y."/>
            <person name="Ushijima N."/>
            <person name="Hayakawa C."/>
            <person name="Shiratori Y."/>
            <person name="Senoo K."/>
        </authorList>
    </citation>
    <scope>NUCLEOTIDE SEQUENCE [LARGE SCALE GENOMIC DNA]</scope>
    <source>
        <strain evidence="5">Red630</strain>
    </source>
</reference>
<proteinExistence type="predicted"/>
<keyword evidence="2" id="KW-1133">Transmembrane helix</keyword>
<dbReference type="Pfam" id="PF08666">
    <property type="entry name" value="SAF"/>
    <property type="match status" value="1"/>
</dbReference>
<gene>
    <name evidence="4" type="ORF">AMPC_16060</name>
</gene>
<protein>
    <recommendedName>
        <fullName evidence="3">SAF domain-containing protein</fullName>
    </recommendedName>
</protein>
<dbReference type="Proteomes" id="UP001162734">
    <property type="component" value="Chromosome"/>
</dbReference>
<evidence type="ECO:0000259" key="3">
    <source>
        <dbReference type="SMART" id="SM00858"/>
    </source>
</evidence>
<evidence type="ECO:0000313" key="4">
    <source>
        <dbReference type="EMBL" id="BDG08493.1"/>
    </source>
</evidence>
<sequence>MNDSPENNPRRNEKVSRRSAVRALLFLVVALVAASSAAFLLTRYLDARTAAMRVPTVKVVVADADLPIATIVSESSLKVVDWPAGSAPQGIATDPKQLDGRVVHERIAKGEPVLLSKLATPEAGYGLASLLAPGQRAMAVKVDEVVGVAGFLHPGDHVDVIVTMRPSDSGSAPFVSKAVLQNLKVLAVGKELEHRGRELEKATLVTVATLEVDEEEAERLALAAAKGHVVLVLRPSNDDELVETQGVVPGALLGAPPPSSETRVVAKSEPRPTRRAVRHARPATAPAAAEPGQVVEILRGDLFEKRDFARKEAKP</sequence>
<evidence type="ECO:0000313" key="5">
    <source>
        <dbReference type="Proteomes" id="UP001162734"/>
    </source>
</evidence>
<feature type="domain" description="SAF" evidence="3">
    <location>
        <begin position="57"/>
        <end position="119"/>
    </location>
</feature>
<accession>A0ABN6N8H2</accession>
<dbReference type="InterPro" id="IPR017592">
    <property type="entry name" value="Pilus_assmbl_Flp-typ_CpaB"/>
</dbReference>
<dbReference type="InterPro" id="IPR031571">
    <property type="entry name" value="RcpC_dom"/>
</dbReference>
<evidence type="ECO:0000256" key="1">
    <source>
        <dbReference type="SAM" id="MobiDB-lite"/>
    </source>
</evidence>
<feature type="compositionally biased region" description="Low complexity" evidence="1">
    <location>
        <begin position="282"/>
        <end position="291"/>
    </location>
</feature>
<name>A0ABN6N8H2_9BACT</name>
<dbReference type="InterPro" id="IPR013974">
    <property type="entry name" value="SAF"/>
</dbReference>